<dbReference type="KEGG" id="psco:LY89DRAFT_590033"/>
<name>A0A194X2B0_MOLSC</name>
<keyword evidence="10" id="KW-1185">Reference proteome</keyword>
<dbReference type="GeneID" id="28819296"/>
<keyword evidence="3 7" id="KW-0479">Metal-binding</keyword>
<dbReference type="PANTHER" id="PTHR24287">
    <property type="entry name" value="P450, PUTATIVE (EUROFUNG)-RELATED"/>
    <property type="match status" value="1"/>
</dbReference>
<sequence length="519" mass="59296">MVSGFPPVRLLILLIFLSIIFVTASLQAYKRHREARQYYKLFGCRQPPLENAYDPLGISKIIRSTKIFLKKQSLLTAIKLFSEYGNTYTSRVFTSRVVFTCDPRNIRQILVTGFADWESSPLRGHLFKPLLAHSIFQLDGPRWKATRDTYRHQARFSNLRSIIDVSRQEKSVQNLLNCIPDSKPFDLSVLFRHLMMDLTTGFCLGDSANSLTTYQTEEKKVFAEAITDIQHRIATGGFVGPLSRFMSKKQMRIDTEIIHRFVGKYIDATLARLIPYDRVDQKSYEPEGYNMLDALAEFSRDKIELRDYVTTILIAGTESTSSLMSSVLYLLARNEHVFLKLRQSILEIIGREPPTLAQIKGLAYLRCVLNEALRFYPPVPINARIANTSTTLPVGGGSDGNSPVYIHKGQKIVFSSFAIHRSEEVYGSDALVFKPERWENVEALKERGGSFFPFLLGPRACPGQQYALQETSYVIIRLLQTFKEIKPRDSRPWKEHMGLNLRNDNGCWLEVVRDEEAIA</sequence>
<dbReference type="EMBL" id="KQ947420">
    <property type="protein sequence ID" value="KUJ14336.1"/>
    <property type="molecule type" value="Genomic_DNA"/>
</dbReference>
<feature type="signal peptide" evidence="8">
    <location>
        <begin position="1"/>
        <end position="25"/>
    </location>
</feature>
<dbReference type="InterPro" id="IPR047146">
    <property type="entry name" value="Cyt_P450_E_CYP52_fungi"/>
</dbReference>
<evidence type="ECO:0000256" key="2">
    <source>
        <dbReference type="ARBA" id="ARBA00010617"/>
    </source>
</evidence>
<dbReference type="InParanoid" id="A0A194X2B0"/>
<comment type="cofactor">
    <cofactor evidence="1 7">
        <name>heme</name>
        <dbReference type="ChEBI" id="CHEBI:30413"/>
    </cofactor>
</comment>
<keyword evidence="4" id="KW-0560">Oxidoreductase</keyword>
<dbReference type="GO" id="GO:0004497">
    <property type="term" value="F:monooxygenase activity"/>
    <property type="evidence" value="ECO:0007669"/>
    <property type="project" value="UniProtKB-KW"/>
</dbReference>
<evidence type="ECO:0000256" key="8">
    <source>
        <dbReference type="SAM" id="SignalP"/>
    </source>
</evidence>
<dbReference type="Pfam" id="PF00067">
    <property type="entry name" value="p450"/>
    <property type="match status" value="1"/>
</dbReference>
<dbReference type="PANTHER" id="PTHR24287:SF17">
    <property type="entry name" value="P450, PUTATIVE (EUROFUNG)-RELATED"/>
    <property type="match status" value="1"/>
</dbReference>
<dbReference type="AlphaFoldDB" id="A0A194X2B0"/>
<evidence type="ECO:0000256" key="7">
    <source>
        <dbReference type="PIRSR" id="PIRSR602401-1"/>
    </source>
</evidence>
<dbReference type="SUPFAM" id="SSF48264">
    <property type="entry name" value="Cytochrome P450"/>
    <property type="match status" value="1"/>
</dbReference>
<dbReference type="GO" id="GO:0020037">
    <property type="term" value="F:heme binding"/>
    <property type="evidence" value="ECO:0007669"/>
    <property type="project" value="InterPro"/>
</dbReference>
<keyword evidence="7" id="KW-0349">Heme</keyword>
<evidence type="ECO:0000313" key="9">
    <source>
        <dbReference type="EMBL" id="KUJ14336.1"/>
    </source>
</evidence>
<dbReference type="STRING" id="149040.A0A194X2B0"/>
<evidence type="ECO:0000256" key="1">
    <source>
        <dbReference type="ARBA" id="ARBA00001971"/>
    </source>
</evidence>
<dbReference type="Proteomes" id="UP000070700">
    <property type="component" value="Unassembled WGS sequence"/>
</dbReference>
<evidence type="ECO:0000256" key="5">
    <source>
        <dbReference type="ARBA" id="ARBA00023004"/>
    </source>
</evidence>
<dbReference type="InterPro" id="IPR036396">
    <property type="entry name" value="Cyt_P450_sf"/>
</dbReference>
<dbReference type="OrthoDB" id="1470350at2759"/>
<dbReference type="InterPro" id="IPR001128">
    <property type="entry name" value="Cyt_P450"/>
</dbReference>
<dbReference type="GO" id="GO:0016705">
    <property type="term" value="F:oxidoreductase activity, acting on paired donors, with incorporation or reduction of molecular oxygen"/>
    <property type="evidence" value="ECO:0007669"/>
    <property type="project" value="InterPro"/>
</dbReference>
<keyword evidence="8" id="KW-0732">Signal</keyword>
<dbReference type="Gene3D" id="1.10.630.10">
    <property type="entry name" value="Cytochrome P450"/>
    <property type="match status" value="1"/>
</dbReference>
<dbReference type="PRINTS" id="PR00385">
    <property type="entry name" value="P450"/>
</dbReference>
<dbReference type="PRINTS" id="PR00463">
    <property type="entry name" value="EP450I"/>
</dbReference>
<accession>A0A194X2B0</accession>
<organism evidence="9 10">
    <name type="scientific">Mollisia scopiformis</name>
    <name type="common">Conifer needle endophyte fungus</name>
    <name type="synonym">Phialocephala scopiformis</name>
    <dbReference type="NCBI Taxonomy" id="149040"/>
    <lineage>
        <taxon>Eukaryota</taxon>
        <taxon>Fungi</taxon>
        <taxon>Dikarya</taxon>
        <taxon>Ascomycota</taxon>
        <taxon>Pezizomycotina</taxon>
        <taxon>Leotiomycetes</taxon>
        <taxon>Helotiales</taxon>
        <taxon>Mollisiaceae</taxon>
        <taxon>Mollisia</taxon>
    </lineage>
</organism>
<keyword evidence="5 7" id="KW-0408">Iron</keyword>
<feature type="chain" id="PRO_5008267739" evidence="8">
    <location>
        <begin position="26"/>
        <end position="519"/>
    </location>
</feature>
<protein>
    <submittedName>
        <fullName evidence="9">Putative cytochrome P450 oxidoreductase</fullName>
    </submittedName>
</protein>
<evidence type="ECO:0000313" key="10">
    <source>
        <dbReference type="Proteomes" id="UP000070700"/>
    </source>
</evidence>
<evidence type="ECO:0000256" key="4">
    <source>
        <dbReference type="ARBA" id="ARBA00023002"/>
    </source>
</evidence>
<comment type="similarity">
    <text evidence="2">Belongs to the cytochrome P450 family.</text>
</comment>
<dbReference type="GO" id="GO:0005506">
    <property type="term" value="F:iron ion binding"/>
    <property type="evidence" value="ECO:0007669"/>
    <property type="project" value="InterPro"/>
</dbReference>
<evidence type="ECO:0000256" key="6">
    <source>
        <dbReference type="ARBA" id="ARBA00023033"/>
    </source>
</evidence>
<evidence type="ECO:0000256" key="3">
    <source>
        <dbReference type="ARBA" id="ARBA00022723"/>
    </source>
</evidence>
<dbReference type="InterPro" id="IPR002401">
    <property type="entry name" value="Cyt_P450_E_grp-I"/>
</dbReference>
<dbReference type="RefSeq" id="XP_018068691.1">
    <property type="nucleotide sequence ID" value="XM_018209570.1"/>
</dbReference>
<reference evidence="9 10" key="1">
    <citation type="submission" date="2015-10" db="EMBL/GenBank/DDBJ databases">
        <title>Full genome of DAOMC 229536 Phialocephala scopiformis, a fungal endophyte of spruce producing the potent anti-insectan compound rugulosin.</title>
        <authorList>
            <consortium name="DOE Joint Genome Institute"/>
            <person name="Walker A.K."/>
            <person name="Frasz S.L."/>
            <person name="Seifert K.A."/>
            <person name="Miller J.D."/>
            <person name="Mondo S.J."/>
            <person name="Labutti K."/>
            <person name="Lipzen A."/>
            <person name="Dockter R."/>
            <person name="Kennedy M."/>
            <person name="Grigoriev I.V."/>
            <person name="Spatafora J.W."/>
        </authorList>
    </citation>
    <scope>NUCLEOTIDE SEQUENCE [LARGE SCALE GENOMIC DNA]</scope>
    <source>
        <strain evidence="9 10">CBS 120377</strain>
    </source>
</reference>
<gene>
    <name evidence="9" type="ORF">LY89DRAFT_590033</name>
</gene>
<proteinExistence type="inferred from homology"/>
<keyword evidence="6" id="KW-0503">Monooxygenase</keyword>
<dbReference type="CDD" id="cd11063">
    <property type="entry name" value="CYP52"/>
    <property type="match status" value="1"/>
</dbReference>
<feature type="binding site" description="axial binding residue" evidence="7">
    <location>
        <position position="461"/>
    </location>
    <ligand>
        <name>heme</name>
        <dbReference type="ChEBI" id="CHEBI:30413"/>
    </ligand>
    <ligandPart>
        <name>Fe</name>
        <dbReference type="ChEBI" id="CHEBI:18248"/>
    </ligandPart>
</feature>